<gene>
    <name evidence="2" type="ORF">PQO05_19210</name>
</gene>
<dbReference type="EMBL" id="CP117167">
    <property type="protein sequence ID" value="WCT10869.1"/>
    <property type="molecule type" value="Genomic_DNA"/>
</dbReference>
<keyword evidence="3" id="KW-1185">Reference proteome</keyword>
<feature type="signal peptide" evidence="1">
    <location>
        <begin position="1"/>
        <end position="22"/>
    </location>
</feature>
<evidence type="ECO:0000256" key="1">
    <source>
        <dbReference type="SAM" id="SignalP"/>
    </source>
</evidence>
<dbReference type="Proteomes" id="UP001216139">
    <property type="component" value="Chromosome"/>
</dbReference>
<dbReference type="RefSeq" id="WP_273629059.1">
    <property type="nucleotide sequence ID" value="NZ_CP117167.1"/>
</dbReference>
<protein>
    <recommendedName>
        <fullName evidence="4">Secreted protein</fullName>
    </recommendedName>
</protein>
<feature type="chain" id="PRO_5045897801" description="Secreted protein" evidence="1">
    <location>
        <begin position="23"/>
        <end position="122"/>
    </location>
</feature>
<keyword evidence="1" id="KW-0732">Signal</keyword>
<evidence type="ECO:0000313" key="2">
    <source>
        <dbReference type="EMBL" id="WCT10869.1"/>
    </source>
</evidence>
<organism evidence="2 3">
    <name type="scientific">Mucilaginibacter jinjuensis</name>
    <dbReference type="NCBI Taxonomy" id="1176721"/>
    <lineage>
        <taxon>Bacteria</taxon>
        <taxon>Pseudomonadati</taxon>
        <taxon>Bacteroidota</taxon>
        <taxon>Sphingobacteriia</taxon>
        <taxon>Sphingobacteriales</taxon>
        <taxon>Sphingobacteriaceae</taxon>
        <taxon>Mucilaginibacter</taxon>
    </lineage>
</organism>
<name>A0ABY7T3J6_9SPHI</name>
<accession>A0ABY7T3J6</accession>
<sequence>MKNRFICMLLLLGLFSAQFSQYFIEAGFDLNQKYIAERFCVNKSRPWMHCNGRCYLMKKLKAAAEKEKSAERESQKNNFQVAIITQPDHFSLNEQDCITLVVPEAPFALPKNQPSIFQPPRA</sequence>
<proteinExistence type="predicted"/>
<reference evidence="2 3" key="1">
    <citation type="submission" date="2023-02" db="EMBL/GenBank/DDBJ databases">
        <title>Genome sequence of Mucilaginibacter jinjuensis strain KACC 16571.</title>
        <authorList>
            <person name="Kim S."/>
            <person name="Heo J."/>
            <person name="Kwon S.-W."/>
        </authorList>
    </citation>
    <scope>NUCLEOTIDE SEQUENCE [LARGE SCALE GENOMIC DNA]</scope>
    <source>
        <strain evidence="2 3">KACC 16571</strain>
    </source>
</reference>
<evidence type="ECO:0000313" key="3">
    <source>
        <dbReference type="Proteomes" id="UP001216139"/>
    </source>
</evidence>
<evidence type="ECO:0008006" key="4">
    <source>
        <dbReference type="Google" id="ProtNLM"/>
    </source>
</evidence>